<name>A0A9D2EKK2_9FIRM</name>
<dbReference type="Proteomes" id="UP000824049">
    <property type="component" value="Unassembled WGS sequence"/>
</dbReference>
<organism evidence="1 2">
    <name type="scientific">Candidatus Anaerobutyricum stercoris</name>
    <dbReference type="NCBI Taxonomy" id="2838457"/>
    <lineage>
        <taxon>Bacteria</taxon>
        <taxon>Bacillati</taxon>
        <taxon>Bacillota</taxon>
        <taxon>Clostridia</taxon>
        <taxon>Lachnospirales</taxon>
        <taxon>Lachnospiraceae</taxon>
        <taxon>Anaerobutyricum</taxon>
    </lineage>
</organism>
<reference evidence="1" key="1">
    <citation type="journal article" date="2021" name="PeerJ">
        <title>Extensive microbial diversity within the chicken gut microbiome revealed by metagenomics and culture.</title>
        <authorList>
            <person name="Gilroy R."/>
            <person name="Ravi A."/>
            <person name="Getino M."/>
            <person name="Pursley I."/>
            <person name="Horton D.L."/>
            <person name="Alikhan N.F."/>
            <person name="Baker D."/>
            <person name="Gharbi K."/>
            <person name="Hall N."/>
            <person name="Watson M."/>
            <person name="Adriaenssens E.M."/>
            <person name="Foster-Nyarko E."/>
            <person name="Jarju S."/>
            <person name="Secka A."/>
            <person name="Antonio M."/>
            <person name="Oren A."/>
            <person name="Chaudhuri R.R."/>
            <person name="La Ragione R."/>
            <person name="Hildebrand F."/>
            <person name="Pallen M.J."/>
        </authorList>
    </citation>
    <scope>NUCLEOTIDE SEQUENCE</scope>
    <source>
        <strain evidence="1">CHK179-28034</strain>
    </source>
</reference>
<evidence type="ECO:0000313" key="1">
    <source>
        <dbReference type="EMBL" id="HIZ39419.1"/>
    </source>
</evidence>
<evidence type="ECO:0000313" key="2">
    <source>
        <dbReference type="Proteomes" id="UP000824049"/>
    </source>
</evidence>
<gene>
    <name evidence="1" type="ORF">H9968_05785</name>
</gene>
<dbReference type="AlphaFoldDB" id="A0A9D2EKK2"/>
<reference evidence="1" key="2">
    <citation type="submission" date="2021-04" db="EMBL/GenBank/DDBJ databases">
        <authorList>
            <person name="Gilroy R."/>
        </authorList>
    </citation>
    <scope>NUCLEOTIDE SEQUENCE</scope>
    <source>
        <strain evidence="1">CHK179-28034</strain>
    </source>
</reference>
<dbReference type="EMBL" id="DXBR01000052">
    <property type="protein sequence ID" value="HIZ39419.1"/>
    <property type="molecule type" value="Genomic_DNA"/>
</dbReference>
<comment type="caution">
    <text evidence="1">The sequence shown here is derived from an EMBL/GenBank/DDBJ whole genome shotgun (WGS) entry which is preliminary data.</text>
</comment>
<protein>
    <submittedName>
        <fullName evidence="1">Uncharacterized protein</fullName>
    </submittedName>
</protein>
<sequence>MINTESSIRIDYFNIEGTPGGNQDWCTDFWMHLGGCAALAACDLSICLSKNLRLTGCCPYDPENMTKKQYVDFSMVMKPYIHPRMGGVAELSLFTDGYGKYLNDRGYDVIFDLCPGEKSFEEAEIFLKNALKKNLPVPFLLLRHRDKSLKDLNWHWFMITGCDVRNERSILKYHTYGEEQEVDFQQLWSTGMYRRGGMAAIKAIR</sequence>
<proteinExistence type="predicted"/>
<accession>A0A9D2EKK2</accession>